<feature type="transmembrane region" description="Helical" evidence="9">
    <location>
        <begin position="41"/>
        <end position="62"/>
    </location>
</feature>
<keyword evidence="7 9" id="KW-0472">Membrane</keyword>
<organism evidence="10 11">
    <name type="scientific">Constantimarinum furrinae</name>
    <dbReference type="NCBI Taxonomy" id="2562285"/>
    <lineage>
        <taxon>Bacteria</taxon>
        <taxon>Pseudomonadati</taxon>
        <taxon>Bacteroidota</taxon>
        <taxon>Flavobacteriia</taxon>
        <taxon>Flavobacteriales</taxon>
        <taxon>Flavobacteriaceae</taxon>
        <taxon>Altibacter/Constantimarinum group</taxon>
        <taxon>Constantimarinum</taxon>
    </lineage>
</organism>
<dbReference type="PANTHER" id="PTHR42770:SF18">
    <property type="entry name" value="ARGININE_AGMATINE ANTIPORTER"/>
    <property type="match status" value="1"/>
</dbReference>
<dbReference type="PIRSF" id="PIRSF006060">
    <property type="entry name" value="AA_transporter"/>
    <property type="match status" value="1"/>
</dbReference>
<feature type="transmembrane region" description="Helical" evidence="9">
    <location>
        <begin position="187"/>
        <end position="206"/>
    </location>
</feature>
<evidence type="ECO:0000256" key="5">
    <source>
        <dbReference type="ARBA" id="ARBA00022692"/>
    </source>
</evidence>
<dbReference type="Gene3D" id="1.20.1740.10">
    <property type="entry name" value="Amino acid/polyamine transporter I"/>
    <property type="match status" value="1"/>
</dbReference>
<evidence type="ECO:0000313" key="10">
    <source>
        <dbReference type="EMBL" id="QNJ97204.1"/>
    </source>
</evidence>
<dbReference type="GO" id="GO:0022857">
    <property type="term" value="F:transmembrane transporter activity"/>
    <property type="evidence" value="ECO:0007669"/>
    <property type="project" value="InterPro"/>
</dbReference>
<feature type="transmembrane region" description="Helical" evidence="9">
    <location>
        <begin position="410"/>
        <end position="428"/>
    </location>
</feature>
<evidence type="ECO:0000256" key="8">
    <source>
        <dbReference type="ARBA" id="ARBA00045636"/>
    </source>
</evidence>
<comment type="similarity">
    <text evidence="2">Belongs to the amino acid-polyamine-organocation (APC) superfamily. Basic amino acid/polyamine antiporter (APA) (TC 2.A.3.2) family.</text>
</comment>
<evidence type="ECO:0000256" key="9">
    <source>
        <dbReference type="SAM" id="Phobius"/>
    </source>
</evidence>
<dbReference type="EMBL" id="CP052909">
    <property type="protein sequence ID" value="QNJ97204.1"/>
    <property type="molecule type" value="Genomic_DNA"/>
</dbReference>
<proteinExistence type="inferred from homology"/>
<dbReference type="AlphaFoldDB" id="A0A7G8PS88"/>
<feature type="transmembrane region" description="Helical" evidence="9">
    <location>
        <begin position="121"/>
        <end position="140"/>
    </location>
</feature>
<feature type="transmembrane region" description="Helical" evidence="9">
    <location>
        <begin position="351"/>
        <end position="373"/>
    </location>
</feature>
<keyword evidence="4" id="KW-1003">Cell membrane</keyword>
<protein>
    <recommendedName>
        <fullName evidence="3">Arginine/agmatine antiporter</fullName>
    </recommendedName>
</protein>
<evidence type="ECO:0000313" key="11">
    <source>
        <dbReference type="Proteomes" id="UP000515514"/>
    </source>
</evidence>
<dbReference type="Pfam" id="PF13520">
    <property type="entry name" value="AA_permease_2"/>
    <property type="match status" value="1"/>
</dbReference>
<comment type="subcellular location">
    <subcellularLocation>
        <location evidence="1">Cell membrane</location>
        <topology evidence="1">Multi-pass membrane protein</topology>
    </subcellularLocation>
</comment>
<dbReference type="InterPro" id="IPR050367">
    <property type="entry name" value="APC_superfamily"/>
</dbReference>
<keyword evidence="6 9" id="KW-1133">Transmembrane helix</keyword>
<accession>A0A7G8PS88</accession>
<dbReference type="InterPro" id="IPR002293">
    <property type="entry name" value="AA/rel_permease1"/>
</dbReference>
<name>A0A7G8PS88_9FLAO</name>
<dbReference type="GO" id="GO:0005886">
    <property type="term" value="C:plasma membrane"/>
    <property type="evidence" value="ECO:0007669"/>
    <property type="project" value="UniProtKB-SubCell"/>
</dbReference>
<dbReference type="KEGG" id="alti:ALE3EI_0626"/>
<evidence type="ECO:0000256" key="4">
    <source>
        <dbReference type="ARBA" id="ARBA00022475"/>
    </source>
</evidence>
<sequence>MTKKTQKIGLLVSTSLVIGNMIGAGIFVLPASLAKYGGISILGWIFSAAGALILAKVFSNFSKILVGRSGGPYTFSQAGFGDFIGFLVAWGYWISCWVGNAAIALAAISALSFFFPVLETNANYAILAGLSLIWFLTWINSRGIKESGKIQILTTVLKLIPLVLIILMGAFFFSVETFPEFNLTGESNLAIFPVVAVLTLYAFLGIESATIPAGNVKDPEVTVPRATMLGTIITTLVYILSTIVLFGIIPNEVLSESPTPFADAGELIGGKYVGYLVAAGAAIAAIGALNGWILITGQMSMAMAKDDLFPKLFKKSNSNGAPLIGLIIGSVLTSALMLMNFTEGLVDQFEFALLLTTLTCLVPYLFVSASYVLVLIEKKFNAGSFLKTFTLGILGFAYSMWSIYGSGQETVFYGFLLLFSGVPIYLIMKWNHKKDSGKELEK</sequence>
<dbReference type="Proteomes" id="UP000515514">
    <property type="component" value="Chromosome"/>
</dbReference>
<feature type="transmembrane region" description="Helical" evidence="9">
    <location>
        <begin position="385"/>
        <end position="404"/>
    </location>
</feature>
<dbReference type="RefSeq" id="WP_186990768.1">
    <property type="nucleotide sequence ID" value="NZ_CP052909.1"/>
</dbReference>
<gene>
    <name evidence="10" type="ORF">ALE3EI_0626</name>
</gene>
<feature type="transmembrane region" description="Helical" evidence="9">
    <location>
        <begin position="9"/>
        <end position="29"/>
    </location>
</feature>
<evidence type="ECO:0000256" key="6">
    <source>
        <dbReference type="ARBA" id="ARBA00022989"/>
    </source>
</evidence>
<feature type="transmembrane region" description="Helical" evidence="9">
    <location>
        <begin position="227"/>
        <end position="249"/>
    </location>
</feature>
<evidence type="ECO:0000256" key="3">
    <source>
        <dbReference type="ARBA" id="ARBA00021069"/>
    </source>
</evidence>
<feature type="transmembrane region" description="Helical" evidence="9">
    <location>
        <begin position="320"/>
        <end position="339"/>
    </location>
</feature>
<feature type="transmembrane region" description="Helical" evidence="9">
    <location>
        <begin position="272"/>
        <end position="295"/>
    </location>
</feature>
<evidence type="ECO:0000256" key="2">
    <source>
        <dbReference type="ARBA" id="ARBA00008220"/>
    </source>
</evidence>
<keyword evidence="5 9" id="KW-0812">Transmembrane</keyword>
<evidence type="ECO:0000256" key="1">
    <source>
        <dbReference type="ARBA" id="ARBA00004651"/>
    </source>
</evidence>
<reference evidence="10 11" key="1">
    <citation type="submission" date="2020-04" db="EMBL/GenBank/DDBJ databases">
        <title>Genome sequence of Altibacter aquimarinus strain ALE3EI.</title>
        <authorList>
            <person name="Oh H.-M."/>
            <person name="Jang D."/>
        </authorList>
    </citation>
    <scope>NUCLEOTIDE SEQUENCE [LARGE SCALE GENOMIC DNA]</scope>
    <source>
        <strain evidence="10 11">ALE3EI</strain>
    </source>
</reference>
<dbReference type="PANTHER" id="PTHR42770">
    <property type="entry name" value="AMINO ACID TRANSPORTER-RELATED"/>
    <property type="match status" value="1"/>
</dbReference>
<feature type="transmembrane region" description="Helical" evidence="9">
    <location>
        <begin position="83"/>
        <end position="115"/>
    </location>
</feature>
<evidence type="ECO:0000256" key="7">
    <source>
        <dbReference type="ARBA" id="ARBA00023136"/>
    </source>
</evidence>
<comment type="function">
    <text evidence="8">Major component of the acid-resistance (AR) system allowing enteric pathogens to survive the acidic environment in the stomach. Exchanges extracellular arginine for its intracellular decarboxylation product agmatine (Agm) thereby expelling intracellular protons. Probably undergoes several conformational states in order to translocate the substrate across the membrane; keeps the substrate accessible to only 1 side of the membrane at a time by opening and closing 3 membrane-internal gates.</text>
</comment>
<keyword evidence="11" id="KW-1185">Reference proteome</keyword>
<feature type="transmembrane region" description="Helical" evidence="9">
    <location>
        <begin position="152"/>
        <end position="175"/>
    </location>
</feature>